<name>A0ABD2BGU8_VESSQ</name>
<dbReference type="Gene3D" id="2.30.230.10">
    <property type="entry name" value="Lipovitellin, beta-sheet shell regions, chain A"/>
    <property type="match status" value="1"/>
</dbReference>
<protein>
    <submittedName>
        <fullName evidence="5">Vitellogenin-like isoform X2</fullName>
    </submittedName>
</protein>
<dbReference type="InterPro" id="IPR015816">
    <property type="entry name" value="Vitellinogen_b-sht_N"/>
</dbReference>
<feature type="chain" id="PRO_5044804751" evidence="3">
    <location>
        <begin position="17"/>
        <end position="954"/>
    </location>
</feature>
<dbReference type="Proteomes" id="UP001607302">
    <property type="component" value="Unassembled WGS sequence"/>
</dbReference>
<comment type="caution">
    <text evidence="5">The sequence shown here is derived from an EMBL/GenBank/DDBJ whole genome shotgun (WGS) entry which is preliminary data.</text>
</comment>
<dbReference type="EMBL" id="JAUDFV010000102">
    <property type="protein sequence ID" value="KAL2731971.1"/>
    <property type="molecule type" value="Genomic_DNA"/>
</dbReference>
<accession>A0ABD2BGU8</accession>
<feature type="domain" description="Vitellogenin" evidence="4">
    <location>
        <begin position="25"/>
        <end position="954"/>
    </location>
</feature>
<feature type="signal peptide" evidence="3">
    <location>
        <begin position="1"/>
        <end position="16"/>
    </location>
</feature>
<dbReference type="InterPro" id="IPR015819">
    <property type="entry name" value="Lipid_transp_b-sht_shell"/>
</dbReference>
<dbReference type="Pfam" id="PF01347">
    <property type="entry name" value="Vitellogenin_N"/>
    <property type="match status" value="1"/>
</dbReference>
<comment type="caution">
    <text evidence="2">Lacks conserved residue(s) required for the propagation of feature annotation.</text>
</comment>
<dbReference type="SUPFAM" id="SSF56968">
    <property type="entry name" value="Lipovitellin-phosvitin complex, beta-sheet shell regions"/>
    <property type="match status" value="1"/>
</dbReference>
<evidence type="ECO:0000259" key="4">
    <source>
        <dbReference type="PROSITE" id="PS51211"/>
    </source>
</evidence>
<reference evidence="5 6" key="1">
    <citation type="journal article" date="2024" name="Ann. Entomol. Soc. Am.">
        <title>Genomic analyses of the southern and eastern yellowjacket wasps (Hymenoptera: Vespidae) reveal evolutionary signatures of social life.</title>
        <authorList>
            <person name="Catto M.A."/>
            <person name="Caine P.B."/>
            <person name="Orr S.E."/>
            <person name="Hunt B.G."/>
            <person name="Goodisman M.A.D."/>
        </authorList>
    </citation>
    <scope>NUCLEOTIDE SEQUENCE [LARGE SCALE GENOMIC DNA]</scope>
    <source>
        <strain evidence="5">233</strain>
        <tissue evidence="5">Head and thorax</tissue>
    </source>
</reference>
<sequence length="954" mass="112946">MLVTILPFLLTARLTTEHPREKYHWQYGGEMTFNVLVDLSRSDIDRGRRIYCSTISNELKCRVKDTEALSCYFLNPIVTLSTINNNSTCEWSRNQQIAVNDCPFDQEPFEIRYDSRGIENLVVRRTIPRWKLDVTKAVVSQLHVGFELKEGRSWFKTIENSNHGHCELDSKILVSGRHHENEEHVENNFEMILFDSNELRYRDVLDQNGQIIIEKIRHPKNCPRRPIYFFGFPTNRRDNTEKGTFMDMVSSNTRMVITKRGFSSETISEGLPITTHGSNMGSSRQKIILTLKSVNPARNLPPSISNPASTSIHTYSSFDHYTRRMLRRSIRFYEDHDEFKSIEKDNLKNIERKKKRERRNYTSTAHRYPTQTSIRVDLPFKPEGINTIEIIEMEVILTGREKTTASLSSSVRDVAKPSNSTTIEMDKMGRINTKKGVKKESENAIELTYRNNERLQEKKRCFFCQYSFFIKDTLRIVLREYPIFMTLIMVQMCILEGCVISHKKHTISYLKMNQDQAGYYPTQDDLAVHWHDYRTRQSGNRADEDSANATIFGRIRRFFGRLFNRIRRNAGNERSSRNRNQNENRTTINTFLIRLAENLDIQYRRLEDCIDEVMTTENEILLELNLRKLTRISTKSEDAIKCKIINMCWTSNWPTSEIRYRHDNGRNYTQNDNDWFEMVDRGCVVPFQSNFYGFTFHNSLGNQSLKNLLDKCIHEIEEHSSNTFSWYTDDYLYHDLSYPCDSFSYKEYLEYQKTNKIYNPKVIVVESNPLELGTHFAHVISTNFYSHHKYIRDYLREVRLYPNSIIRINKEIPFVIRSLNPVTRTHMFHIVYKRNFYNRPTYENVYKGLVLLRDVMNRMKLKQLAMSKIGCFSERLNFIQIIRMTEFIFLNTDINIQIGLNLDQCYQFRRSHRTVRYDLDECLDNQLERLNQFFPCESEQRTSRTDKEDTSKST</sequence>
<dbReference type="PROSITE" id="PS51211">
    <property type="entry name" value="VITELLOGENIN"/>
    <property type="match status" value="1"/>
</dbReference>
<dbReference type="Gene3D" id="3.40.220.10">
    <property type="entry name" value="Leucine Aminopeptidase, subunit E, domain 1"/>
    <property type="match status" value="1"/>
</dbReference>
<gene>
    <name evidence="5" type="ORF">V1478_004659</name>
</gene>
<dbReference type="AlphaFoldDB" id="A0ABD2BGU8"/>
<keyword evidence="6" id="KW-1185">Reference proteome</keyword>
<evidence type="ECO:0000256" key="2">
    <source>
        <dbReference type="PROSITE-ProRule" id="PRU00557"/>
    </source>
</evidence>
<evidence type="ECO:0000313" key="6">
    <source>
        <dbReference type="Proteomes" id="UP001607302"/>
    </source>
</evidence>
<organism evidence="5 6">
    <name type="scientific">Vespula squamosa</name>
    <name type="common">Southern yellow jacket</name>
    <name type="synonym">Wasp</name>
    <dbReference type="NCBI Taxonomy" id="30214"/>
    <lineage>
        <taxon>Eukaryota</taxon>
        <taxon>Metazoa</taxon>
        <taxon>Ecdysozoa</taxon>
        <taxon>Arthropoda</taxon>
        <taxon>Hexapoda</taxon>
        <taxon>Insecta</taxon>
        <taxon>Pterygota</taxon>
        <taxon>Neoptera</taxon>
        <taxon>Endopterygota</taxon>
        <taxon>Hymenoptera</taxon>
        <taxon>Apocrita</taxon>
        <taxon>Aculeata</taxon>
        <taxon>Vespoidea</taxon>
        <taxon>Vespidae</taxon>
        <taxon>Vespinae</taxon>
        <taxon>Vespula</taxon>
    </lineage>
</organism>
<keyword evidence="1 3" id="KW-0732">Signal</keyword>
<proteinExistence type="predicted"/>
<dbReference type="InterPro" id="IPR001747">
    <property type="entry name" value="Vitellogenin_N"/>
</dbReference>
<evidence type="ECO:0000256" key="3">
    <source>
        <dbReference type="SAM" id="SignalP"/>
    </source>
</evidence>
<evidence type="ECO:0000313" key="5">
    <source>
        <dbReference type="EMBL" id="KAL2731971.1"/>
    </source>
</evidence>
<dbReference type="InterPro" id="IPR043472">
    <property type="entry name" value="Macro_dom-like"/>
</dbReference>
<evidence type="ECO:0000256" key="1">
    <source>
        <dbReference type="ARBA" id="ARBA00022729"/>
    </source>
</evidence>